<evidence type="ECO:0000313" key="2">
    <source>
        <dbReference type="Proteomes" id="UP000070376"/>
    </source>
</evidence>
<dbReference type="AlphaFoldDB" id="A0A133KEM6"/>
<protein>
    <submittedName>
        <fullName evidence="1">Uncharacterized protein</fullName>
    </submittedName>
</protein>
<gene>
    <name evidence="1" type="ORF">HMPREF3213_03133</name>
</gene>
<name>A0A133KEM6_HEYCO</name>
<dbReference type="Proteomes" id="UP000070376">
    <property type="component" value="Unassembled WGS sequence"/>
</dbReference>
<dbReference type="EMBL" id="LRPN01000155">
    <property type="protein sequence ID" value="KWZ78029.1"/>
    <property type="molecule type" value="Genomic_DNA"/>
</dbReference>
<organism evidence="1 2">
    <name type="scientific">Heyndrickxia coagulans</name>
    <name type="common">Weizmannia coagulans</name>
    <dbReference type="NCBI Taxonomy" id="1398"/>
    <lineage>
        <taxon>Bacteria</taxon>
        <taxon>Bacillati</taxon>
        <taxon>Bacillota</taxon>
        <taxon>Bacilli</taxon>
        <taxon>Bacillales</taxon>
        <taxon>Bacillaceae</taxon>
        <taxon>Heyndrickxia</taxon>
    </lineage>
</organism>
<reference evidence="2" key="1">
    <citation type="submission" date="2016-01" db="EMBL/GenBank/DDBJ databases">
        <authorList>
            <person name="Mitreva M."/>
            <person name="Pepin K.H."/>
            <person name="Mihindukulasuriya K.A."/>
            <person name="Fulton R."/>
            <person name="Fronick C."/>
            <person name="O'Laughlin M."/>
            <person name="Miner T."/>
            <person name="Herter B."/>
            <person name="Rosa B.A."/>
            <person name="Cordes M."/>
            <person name="Tomlinson C."/>
            <person name="Wollam A."/>
            <person name="Palsikar V.B."/>
            <person name="Mardis E.R."/>
            <person name="Wilson R.K."/>
        </authorList>
    </citation>
    <scope>NUCLEOTIDE SEQUENCE [LARGE SCALE GENOMIC DNA]</scope>
    <source>
        <strain evidence="2">GED7749B</strain>
    </source>
</reference>
<accession>A0A133KEM6</accession>
<evidence type="ECO:0000313" key="1">
    <source>
        <dbReference type="EMBL" id="KWZ78029.1"/>
    </source>
</evidence>
<proteinExistence type="predicted"/>
<dbReference type="PATRIC" id="fig|1398.22.peg.3137"/>
<sequence>MLGPPIQKLRSCHYLNRLNIGWQTMAYIPRTVTENPAQPGIRLQIDKKSLYIHKNEKTWV</sequence>
<comment type="caution">
    <text evidence="1">The sequence shown here is derived from an EMBL/GenBank/DDBJ whole genome shotgun (WGS) entry which is preliminary data.</text>
</comment>